<gene>
    <name evidence="1" type="ORF">C483_01541</name>
</gene>
<dbReference type="EMBL" id="AOIM01000009">
    <property type="protein sequence ID" value="ELY95008.1"/>
    <property type="molecule type" value="Genomic_DNA"/>
</dbReference>
<dbReference type="AlphaFoldDB" id="M0ACE4"/>
<organism evidence="1 2">
    <name type="scientific">Natrialba hulunbeirensis JCM 10989</name>
    <dbReference type="NCBI Taxonomy" id="1227493"/>
    <lineage>
        <taxon>Archaea</taxon>
        <taxon>Methanobacteriati</taxon>
        <taxon>Methanobacteriota</taxon>
        <taxon>Stenosarchaea group</taxon>
        <taxon>Halobacteria</taxon>
        <taxon>Halobacteriales</taxon>
        <taxon>Natrialbaceae</taxon>
        <taxon>Natrialba</taxon>
    </lineage>
</organism>
<dbReference type="RefSeq" id="WP_006651578.1">
    <property type="nucleotide sequence ID" value="NZ_AOIM01000009.1"/>
</dbReference>
<dbReference type="PATRIC" id="fig|1227493.4.peg.289"/>
<accession>M0ACE4</accession>
<sequence>MPAESPLDTIRITTTARKKCDRYLTPAELKTTLRDRSGYVCRKVSPNHEGLYDETKFIIRCTFFDIDLDVVFIVESDHIVVLTQMSQHADSLRGQFYEQVGTTAADAVAAAPD</sequence>
<protein>
    <submittedName>
        <fullName evidence="1">Uncharacterized protein</fullName>
    </submittedName>
</protein>
<keyword evidence="2" id="KW-1185">Reference proteome</keyword>
<dbReference type="Proteomes" id="UP000011519">
    <property type="component" value="Unassembled WGS sequence"/>
</dbReference>
<proteinExistence type="predicted"/>
<evidence type="ECO:0000313" key="1">
    <source>
        <dbReference type="EMBL" id="ELY95008.1"/>
    </source>
</evidence>
<name>M0ACE4_9EURY</name>
<dbReference type="OrthoDB" id="216641at2157"/>
<evidence type="ECO:0000313" key="2">
    <source>
        <dbReference type="Proteomes" id="UP000011519"/>
    </source>
</evidence>
<reference evidence="1 2" key="1">
    <citation type="journal article" date="2014" name="PLoS Genet.">
        <title>Phylogenetically driven sequencing of extremely halophilic archaea reveals strategies for static and dynamic osmo-response.</title>
        <authorList>
            <person name="Becker E.A."/>
            <person name="Seitzer P.M."/>
            <person name="Tritt A."/>
            <person name="Larsen D."/>
            <person name="Krusor M."/>
            <person name="Yao A.I."/>
            <person name="Wu D."/>
            <person name="Madern D."/>
            <person name="Eisen J.A."/>
            <person name="Darling A.E."/>
            <person name="Facciotti M.T."/>
        </authorList>
    </citation>
    <scope>NUCLEOTIDE SEQUENCE [LARGE SCALE GENOMIC DNA]</scope>
    <source>
        <strain evidence="1 2">JCM 10989</strain>
    </source>
</reference>
<comment type="caution">
    <text evidence="1">The sequence shown here is derived from an EMBL/GenBank/DDBJ whole genome shotgun (WGS) entry which is preliminary data.</text>
</comment>